<dbReference type="AlphaFoldDB" id="A0A174TIB3"/>
<gene>
    <name evidence="1" type="ORF">ERS852520_02967</name>
</gene>
<organism evidence="1 2">
    <name type="scientific">Anaerostipes hadrus</name>
    <dbReference type="NCBI Taxonomy" id="649756"/>
    <lineage>
        <taxon>Bacteria</taxon>
        <taxon>Bacillati</taxon>
        <taxon>Bacillota</taxon>
        <taxon>Clostridia</taxon>
        <taxon>Lachnospirales</taxon>
        <taxon>Lachnospiraceae</taxon>
        <taxon>Anaerostipes</taxon>
    </lineage>
</organism>
<dbReference type="EMBL" id="CZAU01000039">
    <property type="protein sequence ID" value="CUQ07120.1"/>
    <property type="molecule type" value="Genomic_DNA"/>
</dbReference>
<dbReference type="RefSeq" id="WP_055161821.1">
    <property type="nucleotide sequence ID" value="NZ_CZAU01000039.1"/>
</dbReference>
<dbReference type="OrthoDB" id="2991569at2"/>
<evidence type="ECO:0000313" key="2">
    <source>
        <dbReference type="Proteomes" id="UP000095564"/>
    </source>
</evidence>
<dbReference type="Proteomes" id="UP000095564">
    <property type="component" value="Unassembled WGS sequence"/>
</dbReference>
<name>A0A174TIB3_ANAHA</name>
<reference evidence="1 2" key="1">
    <citation type="submission" date="2015-09" db="EMBL/GenBank/DDBJ databases">
        <authorList>
            <consortium name="Pathogen Informatics"/>
        </authorList>
    </citation>
    <scope>NUCLEOTIDE SEQUENCE [LARGE SCALE GENOMIC DNA]</scope>
    <source>
        <strain evidence="1 2">2789STDY5834908</strain>
    </source>
</reference>
<protein>
    <submittedName>
        <fullName evidence="1">Uncharacterized protein</fullName>
    </submittedName>
</protein>
<evidence type="ECO:0000313" key="1">
    <source>
        <dbReference type="EMBL" id="CUQ07120.1"/>
    </source>
</evidence>
<sequence length="191" mass="22879">MSYASIYGIRLDFTAVEVKQYHDSWFFLSQIDIVLGGKYLNIKDTHKMMLSLSDQRKLERKVSKAKTTEDCILRLLEHQQIFFTKDKEFIADCIQKFFMENVRYYHSDNTDLIEFYNELRRDILDLDENEYPYFIFNVTSVSDAMHNLFFRYDDDTFEYIPVSLKEKDEEIVNFVCIENGAIKKFISNLEI</sequence>
<accession>A0A174TIB3</accession>
<proteinExistence type="predicted"/>